<dbReference type="GeneID" id="104698699"/>
<proteinExistence type="predicted"/>
<gene>
    <name evidence="3" type="primary">LOC104698699</name>
</gene>
<dbReference type="SUPFAM" id="SSF56672">
    <property type="entry name" value="DNA/RNA polymerases"/>
    <property type="match status" value="1"/>
</dbReference>
<evidence type="ECO:0000313" key="2">
    <source>
        <dbReference type="Proteomes" id="UP000694864"/>
    </source>
</evidence>
<accession>A0ABM0SKE2</accession>
<protein>
    <submittedName>
        <fullName evidence="3">Uncharacterized protein LOC104698699</fullName>
    </submittedName>
</protein>
<sequence length="197" mass="22268">MEFPEHFVTLLREFVTTPSFSVSVNRESCGYFKGAKGLRQGDSISPYLFTLAMEVFSQMLNSQHNTACIGHHPSAVTPQVSHLAFADDIMVFFDGSYNSLENIIKVLRDFCEISSLHTNMGKTDLFIAGVNQPETERIAYICFKLGSLPIRYLGLPLMHRKLRIAEYKPLIDKISANFTNWSTRALSYAGRKNSYPL</sequence>
<keyword evidence="2" id="KW-1185">Reference proteome</keyword>
<dbReference type="Proteomes" id="UP000694864">
    <property type="component" value="Chromosome 6"/>
</dbReference>
<dbReference type="InterPro" id="IPR043502">
    <property type="entry name" value="DNA/RNA_pol_sf"/>
</dbReference>
<evidence type="ECO:0000259" key="1">
    <source>
        <dbReference type="PROSITE" id="PS50878"/>
    </source>
</evidence>
<dbReference type="Pfam" id="PF00078">
    <property type="entry name" value="RVT_1"/>
    <property type="match status" value="1"/>
</dbReference>
<feature type="domain" description="Reverse transcriptase" evidence="1">
    <location>
        <begin position="1"/>
        <end position="157"/>
    </location>
</feature>
<organism evidence="2 3">
    <name type="scientific">Camelina sativa</name>
    <name type="common">False flax</name>
    <name type="synonym">Myagrum sativum</name>
    <dbReference type="NCBI Taxonomy" id="90675"/>
    <lineage>
        <taxon>Eukaryota</taxon>
        <taxon>Viridiplantae</taxon>
        <taxon>Streptophyta</taxon>
        <taxon>Embryophyta</taxon>
        <taxon>Tracheophyta</taxon>
        <taxon>Spermatophyta</taxon>
        <taxon>Magnoliopsida</taxon>
        <taxon>eudicotyledons</taxon>
        <taxon>Gunneridae</taxon>
        <taxon>Pentapetalae</taxon>
        <taxon>rosids</taxon>
        <taxon>malvids</taxon>
        <taxon>Brassicales</taxon>
        <taxon>Brassicaceae</taxon>
        <taxon>Camelineae</taxon>
        <taxon>Camelina</taxon>
    </lineage>
</organism>
<evidence type="ECO:0000313" key="3">
    <source>
        <dbReference type="RefSeq" id="XP_010412410.1"/>
    </source>
</evidence>
<dbReference type="PROSITE" id="PS50878">
    <property type="entry name" value="RT_POL"/>
    <property type="match status" value="1"/>
</dbReference>
<dbReference type="RefSeq" id="XP_010412410.1">
    <property type="nucleotide sequence ID" value="XM_010414108.1"/>
</dbReference>
<dbReference type="InterPro" id="IPR000477">
    <property type="entry name" value="RT_dom"/>
</dbReference>
<reference evidence="2" key="1">
    <citation type="journal article" date="2014" name="Nat. Commun.">
        <title>The emerging biofuel crop Camelina sativa retains a highly undifferentiated hexaploid genome structure.</title>
        <authorList>
            <person name="Kagale S."/>
            <person name="Koh C."/>
            <person name="Nixon J."/>
            <person name="Bollina V."/>
            <person name="Clarke W.E."/>
            <person name="Tuteja R."/>
            <person name="Spillane C."/>
            <person name="Robinson S.J."/>
            <person name="Links M.G."/>
            <person name="Clarke C."/>
            <person name="Higgins E.E."/>
            <person name="Huebert T."/>
            <person name="Sharpe A.G."/>
            <person name="Parkin I.A."/>
        </authorList>
    </citation>
    <scope>NUCLEOTIDE SEQUENCE [LARGE SCALE GENOMIC DNA]</scope>
    <source>
        <strain evidence="2">cv. DH55</strain>
    </source>
</reference>
<name>A0ABM0SKE2_CAMSA</name>
<dbReference type="PANTHER" id="PTHR33116:SF78">
    <property type="entry name" value="OS12G0587133 PROTEIN"/>
    <property type="match status" value="1"/>
</dbReference>
<dbReference type="PANTHER" id="PTHR33116">
    <property type="entry name" value="REVERSE TRANSCRIPTASE ZINC-BINDING DOMAIN-CONTAINING PROTEIN-RELATED-RELATED"/>
    <property type="match status" value="1"/>
</dbReference>
<reference evidence="3" key="2">
    <citation type="submission" date="2025-08" db="UniProtKB">
        <authorList>
            <consortium name="RefSeq"/>
        </authorList>
    </citation>
    <scope>IDENTIFICATION</scope>
    <source>
        <tissue evidence="3">Leaf</tissue>
    </source>
</reference>